<keyword evidence="3" id="KW-1185">Reference proteome</keyword>
<dbReference type="RefSeq" id="WP_106147170.1">
    <property type="nucleotide sequence ID" value="NZ_PVYX01000002.1"/>
</dbReference>
<evidence type="ECO:0000313" key="2">
    <source>
        <dbReference type="EMBL" id="PRX55367.1"/>
    </source>
</evidence>
<evidence type="ECO:0000259" key="1">
    <source>
        <dbReference type="Pfam" id="PF13474"/>
    </source>
</evidence>
<dbReference type="Pfam" id="PF13474">
    <property type="entry name" value="SnoaL_3"/>
    <property type="match status" value="1"/>
</dbReference>
<dbReference type="InterPro" id="IPR037401">
    <property type="entry name" value="SnoaL-like"/>
</dbReference>
<evidence type="ECO:0000313" key="3">
    <source>
        <dbReference type="Proteomes" id="UP000237640"/>
    </source>
</evidence>
<sequence>MSTVINYNKRVLFILLINATIMTSFGQNKEQMDDRKVLSQLVEDYKLWSVQEKPYRIEKIEHLYSHTEELLAFDLMSPERTVIRGWESYKAIWVPAMRNFDTWTITGLSDVEITVDKSMALTTLLFTGEGELKDGTPVKGEFHSTLVWKKSGEGWKIVHEHVSGPVKR</sequence>
<dbReference type="Gene3D" id="3.10.450.50">
    <property type="match status" value="1"/>
</dbReference>
<dbReference type="Proteomes" id="UP000237640">
    <property type="component" value="Unassembled WGS sequence"/>
</dbReference>
<accession>A0A2T0MD00</accession>
<gene>
    <name evidence="2" type="ORF">CLV81_3776</name>
</gene>
<dbReference type="SUPFAM" id="SSF54427">
    <property type="entry name" value="NTF2-like"/>
    <property type="match status" value="1"/>
</dbReference>
<comment type="caution">
    <text evidence="2">The sequence shown here is derived from an EMBL/GenBank/DDBJ whole genome shotgun (WGS) entry which is preliminary data.</text>
</comment>
<dbReference type="InterPro" id="IPR032710">
    <property type="entry name" value="NTF2-like_dom_sf"/>
</dbReference>
<dbReference type="EMBL" id="PVYX01000002">
    <property type="protein sequence ID" value="PRX55367.1"/>
    <property type="molecule type" value="Genomic_DNA"/>
</dbReference>
<dbReference type="GO" id="GO:0016853">
    <property type="term" value="F:isomerase activity"/>
    <property type="evidence" value="ECO:0007669"/>
    <property type="project" value="UniProtKB-KW"/>
</dbReference>
<reference evidence="2 3" key="1">
    <citation type="submission" date="2018-03" db="EMBL/GenBank/DDBJ databases">
        <title>Genomic Encyclopedia of Archaeal and Bacterial Type Strains, Phase II (KMG-II): from individual species to whole genera.</title>
        <authorList>
            <person name="Goeker M."/>
        </authorList>
    </citation>
    <scope>NUCLEOTIDE SEQUENCE [LARGE SCALE GENOMIC DNA]</scope>
    <source>
        <strain evidence="2 3">DSM 25027</strain>
    </source>
</reference>
<proteinExistence type="predicted"/>
<dbReference type="OrthoDB" id="9812295at2"/>
<dbReference type="AlphaFoldDB" id="A0A2T0MD00"/>
<feature type="domain" description="SnoaL-like" evidence="1">
    <location>
        <begin position="59"/>
        <end position="166"/>
    </location>
</feature>
<organism evidence="2 3">
    <name type="scientific">Flagellimonas meridianipacifica</name>
    <dbReference type="NCBI Taxonomy" id="1080225"/>
    <lineage>
        <taxon>Bacteria</taxon>
        <taxon>Pseudomonadati</taxon>
        <taxon>Bacteroidota</taxon>
        <taxon>Flavobacteriia</taxon>
        <taxon>Flavobacteriales</taxon>
        <taxon>Flavobacteriaceae</taxon>
        <taxon>Flagellimonas</taxon>
    </lineage>
</organism>
<name>A0A2T0MD00_9FLAO</name>
<keyword evidence="2" id="KW-0413">Isomerase</keyword>
<protein>
    <submittedName>
        <fullName evidence="2">Ketosteroid isomerase-like protein</fullName>
    </submittedName>
</protein>